<feature type="domain" description="BTB" evidence="2">
    <location>
        <begin position="12"/>
        <end position="74"/>
    </location>
</feature>
<evidence type="ECO:0000256" key="1">
    <source>
        <dbReference type="ARBA" id="ARBA00006497"/>
    </source>
</evidence>
<protein>
    <recommendedName>
        <fullName evidence="2">BTB domain-containing protein</fullName>
    </recommendedName>
</protein>
<comment type="similarity">
    <text evidence="1">Belongs to the mimivirus BTB/WD family.</text>
</comment>
<dbReference type="Pfam" id="PF00651">
    <property type="entry name" value="BTB"/>
    <property type="match status" value="1"/>
</dbReference>
<sequence>MLQQIFEQQKFTDITFILDDGSIKCHRCVLAASAVTYFDKLFNSDNEWSESNTDTIVIKECSKDAFLLLIKSIYGYKLYNKVNDINNEFFKPTKDKPLPSFDPQLVTDLLLVGDRFGSAICLDTVKTIIKSQVLTNVIDWLPYLLKIFRRFSPSQDSLLRDNLTYTVKMISFSIKDNKTLTLHPRVGHIINKMKLKYVLYLAGLNKTTDILRPIVEQLLKKYTAHELLRLINFEYDIEPDLFVMFLRIAKEFNSAVTCEFLID</sequence>
<evidence type="ECO:0000313" key="3">
    <source>
        <dbReference type="EMBL" id="AYV77096.1"/>
    </source>
</evidence>
<dbReference type="EMBL" id="MK072009">
    <property type="protein sequence ID" value="AYV77096.1"/>
    <property type="molecule type" value="Genomic_DNA"/>
</dbReference>
<organism evidence="3">
    <name type="scientific">Barrevirus sp</name>
    <dbReference type="NCBI Taxonomy" id="2487763"/>
    <lineage>
        <taxon>Viruses</taxon>
        <taxon>Varidnaviria</taxon>
        <taxon>Bamfordvirae</taxon>
        <taxon>Nucleocytoviricota</taxon>
        <taxon>Megaviricetes</taxon>
        <taxon>Imitervirales</taxon>
        <taxon>Mimiviridae</taxon>
        <taxon>Klosneuvirinae</taxon>
    </lineage>
</organism>
<dbReference type="SMART" id="SM00225">
    <property type="entry name" value="BTB"/>
    <property type="match status" value="1"/>
</dbReference>
<gene>
    <name evidence="3" type="ORF">Barrevirus12_5</name>
</gene>
<dbReference type="InterPro" id="IPR000210">
    <property type="entry name" value="BTB/POZ_dom"/>
</dbReference>
<reference evidence="3" key="1">
    <citation type="submission" date="2018-10" db="EMBL/GenBank/DDBJ databases">
        <title>Hidden diversity of soil giant viruses.</title>
        <authorList>
            <person name="Schulz F."/>
            <person name="Alteio L."/>
            <person name="Goudeau D."/>
            <person name="Ryan E.M."/>
            <person name="Malmstrom R.R."/>
            <person name="Blanchard J."/>
            <person name="Woyke T."/>
        </authorList>
    </citation>
    <scope>NUCLEOTIDE SEQUENCE</scope>
    <source>
        <strain evidence="3">BAV1</strain>
    </source>
</reference>
<proteinExistence type="inferred from homology"/>
<dbReference type="SUPFAM" id="SSF54695">
    <property type="entry name" value="POZ domain"/>
    <property type="match status" value="1"/>
</dbReference>
<dbReference type="PROSITE" id="PS50097">
    <property type="entry name" value="BTB"/>
    <property type="match status" value="1"/>
</dbReference>
<dbReference type="InterPro" id="IPR011333">
    <property type="entry name" value="SKP1/BTB/POZ_sf"/>
</dbReference>
<dbReference type="CDD" id="cd18186">
    <property type="entry name" value="BTB_POZ_ZBTB_KLHL-like"/>
    <property type="match status" value="1"/>
</dbReference>
<evidence type="ECO:0000259" key="2">
    <source>
        <dbReference type="PROSITE" id="PS50097"/>
    </source>
</evidence>
<accession>A0A3G4ZQC6</accession>
<dbReference type="Gene3D" id="3.30.710.10">
    <property type="entry name" value="Potassium Channel Kv1.1, Chain A"/>
    <property type="match status" value="1"/>
</dbReference>
<name>A0A3G4ZQC6_9VIRU</name>